<reference evidence="1 10" key="6">
    <citation type="submission" date="2019-06" db="EMBL/GenBank/DDBJ databases">
        <authorList>
            <consortium name="GenomeTrakr network: Whole genome sequencing for foodborne pathogen traceback"/>
        </authorList>
    </citation>
    <scope>NUCLEOTIDE SEQUENCE [LARGE SCALE GENOMIC DNA]</scope>
    <source>
        <strain evidence="1 10">PSU-1847</strain>
    </source>
</reference>
<reference evidence="3 8" key="1">
    <citation type="journal article" date="2018" name="BMC Microbiol.">
        <title>Genome sequencing of strains of the most prevalent clonal group of O1:K1:H7 Escherichia coli that causes neonatal meningitis in France.</title>
        <authorList>
            <person name="Geslain G."/>
            <person name="Birgy A."/>
            <person name="Adiba S."/>
            <person name="Magnan M."/>
            <person name="Courroux C."/>
            <person name="Levy C."/>
            <person name="Cohen R."/>
            <person name="Bidet P."/>
            <person name="Bonacorsi S."/>
        </authorList>
    </citation>
    <scope>NUCLEOTIDE SEQUENCE [LARGE SCALE GENOMIC DNA]</scope>
    <source>
        <strain evidence="3 8">S308</strain>
    </source>
</reference>
<dbReference type="Proteomes" id="UP001179946">
    <property type="component" value="Chromosome"/>
</dbReference>
<evidence type="ECO:0000313" key="1">
    <source>
        <dbReference type="EMBL" id="EFB1700114.1"/>
    </source>
</evidence>
<evidence type="ECO:0000313" key="6">
    <source>
        <dbReference type="EMBL" id="WHI03787.1"/>
    </source>
</evidence>
<accession>A0A061K9G8</accession>
<evidence type="ECO:0000313" key="2">
    <source>
        <dbReference type="EMBL" id="HAJ5961151.1"/>
    </source>
</evidence>
<dbReference type="Proteomes" id="UP000372890">
    <property type="component" value="Unassembled WGS sequence"/>
</dbReference>
<protein>
    <submittedName>
        <fullName evidence="4">Ybl124</fullName>
    </submittedName>
</protein>
<gene>
    <name evidence="4" type="primary">ybl124</name>
    <name evidence="3" type="ORF">D3C88_23970</name>
    <name evidence="1" type="ORF">FJQ40_22495</name>
    <name evidence="2" type="ORF">HMV95_23370</name>
    <name evidence="4" type="ORF">NCTC10767_01100</name>
    <name evidence="5" type="ORF">NCTC9001_05009</name>
    <name evidence="6" type="ORF">QDW62_09790</name>
</gene>
<dbReference type="EMBL" id="DABHXT010000066">
    <property type="protein sequence ID" value="HAJ5961151.1"/>
    <property type="molecule type" value="Genomic_DNA"/>
</dbReference>
<dbReference type="Proteomes" id="UP000846355">
    <property type="component" value="Unassembled WGS sequence"/>
</dbReference>
<evidence type="ECO:0000313" key="8">
    <source>
        <dbReference type="Proteomes" id="UP000284508"/>
    </source>
</evidence>
<dbReference type="OMA" id="SERECTF"/>
<reference evidence="4 7" key="3">
    <citation type="submission" date="2018-06" db="EMBL/GenBank/DDBJ databases">
        <authorList>
            <consortium name="Pathogen Informatics"/>
            <person name="Doyle S."/>
        </authorList>
    </citation>
    <scope>NUCLEOTIDE SEQUENCE [LARGE SCALE GENOMIC DNA]</scope>
    <source>
        <strain evidence="4 7">NCTC10767</strain>
    </source>
</reference>
<reference evidence="6" key="7">
    <citation type="journal article" date="2023" name="Front. Microbiol.">
        <title>Virotyping and genetic antimicrobial susceptibility testing of porcine ETEC/STEC strains and associated plasmid types.</title>
        <authorList>
            <person name="Vereecke N."/>
            <person name="Van Hoorde S."/>
            <person name="Sperling D."/>
            <person name="Theuns S."/>
            <person name="Devriendt B."/>
            <person name="Cox E."/>
        </authorList>
    </citation>
    <scope>NUCLEOTIDE SEQUENCE</scope>
    <source>
        <strain evidence="6">ETEC4085</strain>
    </source>
</reference>
<dbReference type="Proteomes" id="UP000533284">
    <property type="component" value="Unassembled WGS sequence"/>
</dbReference>
<dbReference type="EMBL" id="CP122634">
    <property type="protein sequence ID" value="WHI03787.1"/>
    <property type="molecule type" value="Genomic_DNA"/>
</dbReference>
<name>A0A061K9G8_ECOLX</name>
<dbReference type="EMBL" id="CAADIS010000005">
    <property type="protein sequence ID" value="VFS34806.1"/>
    <property type="molecule type" value="Genomic_DNA"/>
</dbReference>
<reference evidence="2" key="2">
    <citation type="journal article" date="2018" name="Genome Biol.">
        <title>SKESA: strategic k-mer extension for scrupulous assemblies.</title>
        <authorList>
            <person name="Souvorov A."/>
            <person name="Agarwala R."/>
            <person name="Lipman D.J."/>
        </authorList>
    </citation>
    <scope>NUCLEOTIDE SEQUENCE [LARGE SCALE GENOMIC DNA]</scope>
    <source>
        <strain evidence="2">EuSCAPE_DE065</strain>
    </source>
</reference>
<evidence type="ECO:0000313" key="3">
    <source>
        <dbReference type="EMBL" id="RIB39431.1"/>
    </source>
</evidence>
<dbReference type="EMBL" id="QXHA01001542">
    <property type="protein sequence ID" value="RIB39431.1"/>
    <property type="molecule type" value="Genomic_DNA"/>
</dbReference>
<evidence type="ECO:0000313" key="5">
    <source>
        <dbReference type="EMBL" id="VFS34806.1"/>
    </source>
</evidence>
<reference evidence="5 9" key="5">
    <citation type="submission" date="2019-03" db="EMBL/GenBank/DDBJ databases">
        <authorList>
            <consortium name="Pathogen Informatics"/>
        </authorList>
    </citation>
    <scope>NUCLEOTIDE SEQUENCE [LARGE SCALE GENOMIC DNA]</scope>
    <source>
        <strain evidence="5 9">NCTC9001</strain>
    </source>
</reference>
<organism evidence="2">
    <name type="scientific">Escherichia coli</name>
    <dbReference type="NCBI Taxonomy" id="562"/>
    <lineage>
        <taxon>Bacteria</taxon>
        <taxon>Pseudomonadati</taxon>
        <taxon>Pseudomonadota</taxon>
        <taxon>Gammaproteobacteria</taxon>
        <taxon>Enterobacterales</taxon>
        <taxon>Enterobacteriaceae</taxon>
        <taxon>Escherichia</taxon>
    </lineage>
</organism>
<dbReference type="Proteomes" id="UP000254647">
    <property type="component" value="Unassembled WGS sequence"/>
</dbReference>
<dbReference type="EMBL" id="AASDBN010000064">
    <property type="protein sequence ID" value="EFB1700114.1"/>
    <property type="molecule type" value="Genomic_DNA"/>
</dbReference>
<evidence type="ECO:0000313" key="10">
    <source>
        <dbReference type="Proteomes" id="UP000533284"/>
    </source>
</evidence>
<proteinExistence type="predicted"/>
<sequence length="305" mass="36194">MVQKILSDKVMNERTNAYYSYYLGERNISVLPLNVYDPPERFIAYIKKNRENLNITLSDFELEQIISGMRLKALAFLVPLEKISWIAGSERACLFSWYLLMQFIQNNRAKISADLLQKNKLYLKEEYLEGNAFPSDSSTQFRQILRVLDILSDKNLRDEWIIQTKDRWMRAFKSKSPFSYLLPENEHECIWTWNYLKGKNIALEKLASFPGSADIYHAIHLSFDIWVTCPLTSPDDIKNFRNSFNKAKAQRKYKKMQEDKVNVQFFLDAETRAQLKELSRVRRLSTGEMLHDLIVEEYKRYRHSR</sequence>
<dbReference type="AlphaFoldDB" id="A0A061K9G8"/>
<evidence type="ECO:0000313" key="4">
    <source>
        <dbReference type="EMBL" id="STC76414.1"/>
    </source>
</evidence>
<dbReference type="RefSeq" id="WP_000250228.1">
    <property type="nucleotide sequence ID" value="NZ_AP019538.1"/>
</dbReference>
<evidence type="ECO:0000313" key="7">
    <source>
        <dbReference type="Proteomes" id="UP000254647"/>
    </source>
</evidence>
<dbReference type="Proteomes" id="UP000284508">
    <property type="component" value="Unassembled WGS sequence"/>
</dbReference>
<reference evidence="2" key="4">
    <citation type="submission" date="2018-12" db="EMBL/GenBank/DDBJ databases">
        <authorList>
            <consortium name="NCBI Pathogen Detection Project"/>
        </authorList>
    </citation>
    <scope>NUCLEOTIDE SEQUENCE</scope>
    <source>
        <strain evidence="2">EuSCAPE_DE065</strain>
    </source>
</reference>
<dbReference type="EMBL" id="UFXW01000004">
    <property type="protein sequence ID" value="STC76414.1"/>
    <property type="molecule type" value="Genomic_DNA"/>
</dbReference>
<evidence type="ECO:0000313" key="9">
    <source>
        <dbReference type="Proteomes" id="UP000372890"/>
    </source>
</evidence>